<name>A0A0H5SH05_HERHM</name>
<gene>
    <name evidence="1" type="ORF">HHT355_1586</name>
</gene>
<evidence type="ECO:0000313" key="1">
    <source>
        <dbReference type="EMBL" id="CRZ34787.1"/>
    </source>
</evidence>
<proteinExistence type="predicted"/>
<keyword evidence="2" id="KW-1185">Reference proteome</keyword>
<dbReference type="AlphaFoldDB" id="A0A0H5SH05"/>
<protein>
    <submittedName>
        <fullName evidence="1">Uncharacterized protein</fullName>
    </submittedName>
</protein>
<accession>A0A0H5SH05</accession>
<dbReference type="OrthoDB" id="510867at2"/>
<evidence type="ECO:0000313" key="2">
    <source>
        <dbReference type="Proteomes" id="UP000236497"/>
    </source>
</evidence>
<dbReference type="EMBL" id="CVTD020000016">
    <property type="protein sequence ID" value="CRZ34787.1"/>
    <property type="molecule type" value="Genomic_DNA"/>
</dbReference>
<dbReference type="Proteomes" id="UP000236497">
    <property type="component" value="Unassembled WGS sequence"/>
</dbReference>
<organism evidence="1 2">
    <name type="scientific">Herbinix hemicellulosilytica</name>
    <dbReference type="NCBI Taxonomy" id="1564487"/>
    <lineage>
        <taxon>Bacteria</taxon>
        <taxon>Bacillati</taxon>
        <taxon>Bacillota</taxon>
        <taxon>Clostridia</taxon>
        <taxon>Lachnospirales</taxon>
        <taxon>Lachnospiraceae</taxon>
        <taxon>Herbinix</taxon>
    </lineage>
</organism>
<dbReference type="RefSeq" id="WP_103202890.1">
    <property type="nucleotide sequence ID" value="NZ_CVTD020000016.1"/>
</dbReference>
<sequence length="186" mass="22660">MYLYHYFDKSIGPFRSISDLSVEEAKKVLEKIKKDKPNSQCALRHDKYLEDRLYYESILRELFIKKGGRVERQNPYYMVVEHSPWLSTWYENCDFIKIPIEEFDIDTISFTYGDSHPTFSPRVNDGREYRKKLYNYYEILEIIKKYGLPQDWNNDGRFGPERYVEAHIWSDKVIYRYINKYLQNEL</sequence>
<reference evidence="1 2" key="1">
    <citation type="submission" date="2015-06" db="EMBL/GenBank/DDBJ databases">
        <authorList>
            <person name="Wibberg Daniel"/>
        </authorList>
    </citation>
    <scope>NUCLEOTIDE SEQUENCE [LARGE SCALE GENOMIC DNA]</scope>
    <source>
        <strain evidence="1 2">T3/55T</strain>
    </source>
</reference>